<evidence type="ECO:0000313" key="2">
    <source>
        <dbReference type="EMBL" id="PSF37525.1"/>
    </source>
</evidence>
<gene>
    <name evidence="2" type="ORF">C7H19_10180</name>
</gene>
<sequence>MKTIINTYYWNNYRCSYTYNTNEILTDERVALVLLHPIGVGLSGVFWHRFIHAWFNRGLPYPIYNPDLLGCGLSDMPPLAYYPEDWAAQLKDFIENNVKKPVVLVVQGALFPVAIKLLQNSPNWIKGVVLSGPPAWRTMTEASNPLQQKLVWNLFFNSLAGKAFYQYARRREFLKSFSTRQLFAKAEDVDNEWLDFLEKGAMNINSRYAVFSFLAGFWRENYGEAITSISQPTLVVFGEQASSIGREGKIESPDERLENYLQHLSNGQGVKISGRNVLPYESTEEFVTVVENFVKSLS</sequence>
<dbReference type="GO" id="GO:0016787">
    <property type="term" value="F:hydrolase activity"/>
    <property type="evidence" value="ECO:0007669"/>
    <property type="project" value="UniProtKB-KW"/>
</dbReference>
<dbReference type="RefSeq" id="WP_106456765.1">
    <property type="nucleotide sequence ID" value="NZ_PXOH01000008.1"/>
</dbReference>
<name>A0A2T1LYQ5_9CHRO</name>
<evidence type="ECO:0000313" key="3">
    <source>
        <dbReference type="Proteomes" id="UP000239001"/>
    </source>
</evidence>
<dbReference type="SUPFAM" id="SSF53474">
    <property type="entry name" value="alpha/beta-Hydrolases"/>
    <property type="match status" value="1"/>
</dbReference>
<dbReference type="InterPro" id="IPR029058">
    <property type="entry name" value="AB_hydrolase_fold"/>
</dbReference>
<reference evidence="2 3" key="2">
    <citation type="submission" date="2018-03" db="EMBL/GenBank/DDBJ databases">
        <authorList>
            <person name="Keele B.F."/>
        </authorList>
    </citation>
    <scope>NUCLEOTIDE SEQUENCE [LARGE SCALE GENOMIC DNA]</scope>
    <source>
        <strain evidence="2 3">CCALA 016</strain>
    </source>
</reference>
<dbReference type="Proteomes" id="UP000239001">
    <property type="component" value="Unassembled WGS sequence"/>
</dbReference>
<keyword evidence="2" id="KW-0378">Hydrolase</keyword>
<dbReference type="OrthoDB" id="505769at2"/>
<accession>A0A2T1LYQ5</accession>
<organism evidence="2 3">
    <name type="scientific">Aphanothece hegewaldii CCALA 016</name>
    <dbReference type="NCBI Taxonomy" id="2107694"/>
    <lineage>
        <taxon>Bacteria</taxon>
        <taxon>Bacillati</taxon>
        <taxon>Cyanobacteriota</taxon>
        <taxon>Cyanophyceae</taxon>
        <taxon>Oscillatoriophycideae</taxon>
        <taxon>Chroococcales</taxon>
        <taxon>Aphanothecaceae</taxon>
        <taxon>Aphanothece</taxon>
    </lineage>
</organism>
<proteinExistence type="predicted"/>
<protein>
    <submittedName>
        <fullName evidence="2">Alpha/beta hydrolase</fullName>
    </submittedName>
</protein>
<evidence type="ECO:0000259" key="1">
    <source>
        <dbReference type="Pfam" id="PF12697"/>
    </source>
</evidence>
<reference evidence="2 3" key="1">
    <citation type="submission" date="2018-03" db="EMBL/GenBank/DDBJ databases">
        <title>The ancient ancestry and fast evolution of plastids.</title>
        <authorList>
            <person name="Moore K.R."/>
            <person name="Magnabosco C."/>
            <person name="Momper L."/>
            <person name="Gold D.A."/>
            <person name="Bosak T."/>
            <person name="Fournier G.P."/>
        </authorList>
    </citation>
    <scope>NUCLEOTIDE SEQUENCE [LARGE SCALE GENOMIC DNA]</scope>
    <source>
        <strain evidence="2 3">CCALA 016</strain>
    </source>
</reference>
<feature type="domain" description="AB hydrolase-1" evidence="1">
    <location>
        <begin position="32"/>
        <end position="280"/>
    </location>
</feature>
<dbReference type="PANTHER" id="PTHR46438:SF2">
    <property type="entry name" value="ALPHA_BETA-HYDROLASES SUPERFAMILY PROTEIN"/>
    <property type="match status" value="1"/>
</dbReference>
<dbReference type="Gene3D" id="3.40.50.1820">
    <property type="entry name" value="alpha/beta hydrolase"/>
    <property type="match status" value="1"/>
</dbReference>
<dbReference type="AlphaFoldDB" id="A0A2T1LYQ5"/>
<dbReference type="PANTHER" id="PTHR46438">
    <property type="entry name" value="ALPHA/BETA-HYDROLASES SUPERFAMILY PROTEIN"/>
    <property type="match status" value="1"/>
</dbReference>
<comment type="caution">
    <text evidence="2">The sequence shown here is derived from an EMBL/GenBank/DDBJ whole genome shotgun (WGS) entry which is preliminary data.</text>
</comment>
<dbReference type="InterPro" id="IPR000073">
    <property type="entry name" value="AB_hydrolase_1"/>
</dbReference>
<dbReference type="EMBL" id="PXOH01000008">
    <property type="protein sequence ID" value="PSF37525.1"/>
    <property type="molecule type" value="Genomic_DNA"/>
</dbReference>
<dbReference type="Pfam" id="PF12697">
    <property type="entry name" value="Abhydrolase_6"/>
    <property type="match status" value="1"/>
</dbReference>
<keyword evidence="3" id="KW-1185">Reference proteome</keyword>